<comment type="caution">
    <text evidence="2">The sequence shown here is derived from an EMBL/GenBank/DDBJ whole genome shotgun (WGS) entry which is preliminary data.</text>
</comment>
<accession>A0ABU6CSW9</accession>
<dbReference type="InterPro" id="IPR003615">
    <property type="entry name" value="HNH_nuc"/>
</dbReference>
<keyword evidence="2" id="KW-0378">Hydrolase</keyword>
<dbReference type="RefSeq" id="WP_324693135.1">
    <property type="nucleotide sequence ID" value="NZ_JAYMYJ010000026.1"/>
</dbReference>
<reference evidence="3" key="1">
    <citation type="submission" date="2023-07" db="EMBL/GenBank/DDBJ databases">
        <title>The carbon used by Thiothrix.</title>
        <authorList>
            <person name="Chen L."/>
        </authorList>
    </citation>
    <scope>NUCLEOTIDE SEQUENCE [LARGE SCALE GENOMIC DNA]</scope>
</reference>
<sequence>MKYIKLNEVIKMTQENNTMPTWNHSYTEYKMGNGNVLAQIPDEVFDFYFSYDKRSGILRRIRNNDGSIVPTRSRKAITFQAKLVDSNGDTAMYRASRMIYNRYVGNIPNNMGIKFRDSNNTNFRLDNIYVDTTGIKSSTGEKYIQVNGNRYQVGIFINGKNIHFGTYCTVEEAIPVRDFVIARLGITDDTNNVATDAEIDAVRQELEVMARNRVNMTPVDTLNPVPVAAGDVEMTEAYDGSSATTETNVEAPDVEYTDGEFAPITLGKDGKYSANIEVSGKSVSIGRYGNISDAANALGSIRY</sequence>
<dbReference type="GO" id="GO:0004519">
    <property type="term" value="F:endonuclease activity"/>
    <property type="evidence" value="ECO:0007669"/>
    <property type="project" value="UniProtKB-KW"/>
</dbReference>
<dbReference type="EMBL" id="JAYMYJ010000026">
    <property type="protein sequence ID" value="MEB4589918.1"/>
    <property type="molecule type" value="Genomic_DNA"/>
</dbReference>
<organism evidence="2 3">
    <name type="scientific">Candidatus Thiothrix phosphatis</name>
    <dbReference type="NCBI Taxonomy" id="3112415"/>
    <lineage>
        <taxon>Bacteria</taxon>
        <taxon>Pseudomonadati</taxon>
        <taxon>Pseudomonadota</taxon>
        <taxon>Gammaproteobacteria</taxon>
        <taxon>Thiotrichales</taxon>
        <taxon>Thiotrichaceae</taxon>
        <taxon>Thiothrix</taxon>
    </lineage>
</organism>
<dbReference type="Pfam" id="PF13392">
    <property type="entry name" value="HNH_3"/>
    <property type="match status" value="1"/>
</dbReference>
<name>A0ABU6CSW9_9GAMM</name>
<keyword evidence="3" id="KW-1185">Reference proteome</keyword>
<evidence type="ECO:0000259" key="1">
    <source>
        <dbReference type="Pfam" id="PF13392"/>
    </source>
</evidence>
<feature type="domain" description="HNH nuclease" evidence="1">
    <location>
        <begin position="93"/>
        <end position="128"/>
    </location>
</feature>
<dbReference type="Proteomes" id="UP001308005">
    <property type="component" value="Unassembled WGS sequence"/>
</dbReference>
<gene>
    <name evidence="2" type="ORF">VSS37_02900</name>
</gene>
<reference evidence="2 3" key="2">
    <citation type="submission" date="2024-01" db="EMBL/GenBank/DDBJ databases">
        <authorList>
            <person name="Xie X."/>
        </authorList>
    </citation>
    <scope>NUCLEOTIDE SEQUENCE [LARGE SCALE GENOMIC DNA]</scope>
    <source>
        <strain evidence="2">SCUT-1</strain>
    </source>
</reference>
<dbReference type="InterPro" id="IPR044925">
    <property type="entry name" value="His-Me_finger_sf"/>
</dbReference>
<evidence type="ECO:0000313" key="2">
    <source>
        <dbReference type="EMBL" id="MEB4589918.1"/>
    </source>
</evidence>
<protein>
    <submittedName>
        <fullName evidence="2">HNH endonuclease</fullName>
    </submittedName>
</protein>
<keyword evidence="2" id="KW-0540">Nuclease</keyword>
<dbReference type="SUPFAM" id="SSF54060">
    <property type="entry name" value="His-Me finger endonucleases"/>
    <property type="match status" value="1"/>
</dbReference>
<proteinExistence type="predicted"/>
<evidence type="ECO:0000313" key="3">
    <source>
        <dbReference type="Proteomes" id="UP001308005"/>
    </source>
</evidence>
<keyword evidence="2" id="KW-0255">Endonuclease</keyword>